<sequence>MSKHHSSKIRSKFKPSAKNSSPKVHLPKMYRSPGPEIQVTSLCDESPSNAGMSEATNNEVYLSPPQDFKFNNTSDSQLNYMKKAFPIVKKVKGPYKKGSQVSSRMTHDVNSYIAKGPTAAVSKQAQKLLQSLVEDIDTFHCVSCLQKCARAFMKNIRKMGGLSLEELDVKDLSNRLSKNKSKASSSKVKFLKQFLSNPKERKEFYKHESKNLAVIAPLLYKEMVEQYYNSHTEVDGERLVKVNLDPQKPFVPVKRFEKDQKRCKSLDYKIPNPTKVPKLKEKLKKAKKAKNQQSNDKSVSSITRAPSNSTIIQQQRTNLSRKQMQYYKLIGTADIEVVEYRGKKPIPQKKYLLSDRSKGRSFEKTSKSSNKIRLLSKDSIDQNNGSGKNHLPSIKVSRNHDSKLSRRLQASKTHKIIKTIQKPDSLRKKDDDYEWETTNGAVPHHVGMDLRHNKELNHDSAMSEEEKYDYKKTVFPKHISPIKNAGSHQRPSLKKQMSTKIQMENIEKNLYSDRSSLNKEFDQMKHFANKNQGFESRNYQKLINQTETRRKKPLQLEEKSLDDIAHKMEKLLAQVPLEKRGKFLLNFLPSPKISSESSKGRISQEDIKNGDYTMFVDSSQEQSSI</sequence>
<evidence type="ECO:0000256" key="1">
    <source>
        <dbReference type="SAM" id="MobiDB-lite"/>
    </source>
</evidence>
<protein>
    <submittedName>
        <fullName evidence="2">Uncharacterized protein</fullName>
    </submittedName>
</protein>
<dbReference type="EMBL" id="CAMPGE010027787">
    <property type="protein sequence ID" value="CAI2385387.1"/>
    <property type="molecule type" value="Genomic_DNA"/>
</dbReference>
<feature type="compositionally biased region" description="Polar residues" evidence="1">
    <location>
        <begin position="291"/>
        <end position="314"/>
    </location>
</feature>
<feature type="region of interest" description="Disordered" evidence="1">
    <location>
        <begin position="1"/>
        <end position="55"/>
    </location>
</feature>
<reference evidence="2" key="1">
    <citation type="submission" date="2023-07" db="EMBL/GenBank/DDBJ databases">
        <authorList>
            <consortium name="AG Swart"/>
            <person name="Singh M."/>
            <person name="Singh A."/>
            <person name="Seah K."/>
            <person name="Emmerich C."/>
        </authorList>
    </citation>
    <scope>NUCLEOTIDE SEQUENCE</scope>
    <source>
        <strain evidence="2">DP1</strain>
    </source>
</reference>
<name>A0AAD2D910_EUPCR</name>
<evidence type="ECO:0000313" key="2">
    <source>
        <dbReference type="EMBL" id="CAI2385387.1"/>
    </source>
</evidence>
<proteinExistence type="predicted"/>
<organism evidence="2 3">
    <name type="scientific">Euplotes crassus</name>
    <dbReference type="NCBI Taxonomy" id="5936"/>
    <lineage>
        <taxon>Eukaryota</taxon>
        <taxon>Sar</taxon>
        <taxon>Alveolata</taxon>
        <taxon>Ciliophora</taxon>
        <taxon>Intramacronucleata</taxon>
        <taxon>Spirotrichea</taxon>
        <taxon>Hypotrichia</taxon>
        <taxon>Euplotida</taxon>
        <taxon>Euplotidae</taxon>
        <taxon>Moneuplotes</taxon>
    </lineage>
</organism>
<dbReference type="Proteomes" id="UP001295684">
    <property type="component" value="Unassembled WGS sequence"/>
</dbReference>
<feature type="compositionally biased region" description="Polar residues" evidence="1">
    <location>
        <begin position="38"/>
        <end position="55"/>
    </location>
</feature>
<feature type="region of interest" description="Disordered" evidence="1">
    <location>
        <begin position="284"/>
        <end position="314"/>
    </location>
</feature>
<keyword evidence="3" id="KW-1185">Reference proteome</keyword>
<comment type="caution">
    <text evidence="2">The sequence shown here is derived from an EMBL/GenBank/DDBJ whole genome shotgun (WGS) entry which is preliminary data.</text>
</comment>
<gene>
    <name evidence="2" type="ORF">ECRASSUSDP1_LOCUS26947</name>
</gene>
<feature type="region of interest" description="Disordered" evidence="1">
    <location>
        <begin position="376"/>
        <end position="410"/>
    </location>
</feature>
<accession>A0AAD2D910</accession>
<feature type="compositionally biased region" description="Basic residues" evidence="1">
    <location>
        <begin position="1"/>
        <end position="15"/>
    </location>
</feature>
<evidence type="ECO:0000313" key="3">
    <source>
        <dbReference type="Proteomes" id="UP001295684"/>
    </source>
</evidence>
<dbReference type="AlphaFoldDB" id="A0AAD2D910"/>